<dbReference type="Proteomes" id="UP000056252">
    <property type="component" value="Chromosome"/>
</dbReference>
<dbReference type="STRING" id="76123.AS203_02875"/>
<dbReference type="SUPFAM" id="SSF56059">
    <property type="entry name" value="Glutathione synthetase ATP-binding domain-like"/>
    <property type="match status" value="1"/>
</dbReference>
<dbReference type="EMBL" id="CP013195">
    <property type="protein sequence ID" value="ALO48159.1"/>
    <property type="molecule type" value="Genomic_DNA"/>
</dbReference>
<protein>
    <recommendedName>
        <fullName evidence="3">ATP-grasp domain-containing protein</fullName>
    </recommendedName>
</protein>
<keyword evidence="2" id="KW-1185">Reference proteome</keyword>
<name>A0A0S2KJG7_9BACT</name>
<reference evidence="2" key="1">
    <citation type="submission" date="2015-11" db="EMBL/GenBank/DDBJ databases">
        <authorList>
            <person name="Holder M.E."/>
            <person name="Ajami N.J."/>
            <person name="Petrosino J.F."/>
        </authorList>
    </citation>
    <scope>NUCLEOTIDE SEQUENCE [LARGE SCALE GENOMIC DNA]</scope>
    <source>
        <strain evidence="2">F0113</strain>
    </source>
</reference>
<proteinExistence type="predicted"/>
<evidence type="ECO:0000313" key="2">
    <source>
        <dbReference type="Proteomes" id="UP000056252"/>
    </source>
</evidence>
<gene>
    <name evidence="1" type="ORF">AS203_02875</name>
</gene>
<dbReference type="AlphaFoldDB" id="A0A0S2KJG7"/>
<dbReference type="OrthoDB" id="5291617at2"/>
<organism evidence="1 2">
    <name type="scientific">Hoylesella enoeca</name>
    <dbReference type="NCBI Taxonomy" id="76123"/>
    <lineage>
        <taxon>Bacteria</taxon>
        <taxon>Pseudomonadati</taxon>
        <taxon>Bacteroidota</taxon>
        <taxon>Bacteroidia</taxon>
        <taxon>Bacteroidales</taxon>
        <taxon>Prevotellaceae</taxon>
        <taxon>Hoylesella</taxon>
    </lineage>
</organism>
<sequence>MKLHIFNPEHDMALAADNPHFTPPHIARELRSDLGFLPVLWADDGDLVLVENISAALNAVRHLKCHTADVLFVTSSDLSIASSCKLEIAPWGWDSALKQQLSAINPELEKQTPTHERLAQIRRLSNRRWAGEQILPHLIPTDERLIGTSEYITDIQILHARICQLRHAVLKAPWSSSGRGLRYVEPQSDQLEPHLKGWAVNTIKRQGGLMIEPFYNKIRDFGMEFLCTHGSVTYQGLSLFKTTNGSYTGSIIATESEKQKILSQHIPTSLLDTVRNTITRLLTNQLAPAYNGPLGIDMMIVSHNGQFKLHPCVELNLRRTMGHVALSVAHNDTTPQRLMTISYTDKYHLRIIETGENLLPITWL</sequence>
<dbReference type="KEGG" id="peo:AS203_02875"/>
<accession>A0A0S2KJG7</accession>
<evidence type="ECO:0000313" key="1">
    <source>
        <dbReference type="EMBL" id="ALO48159.1"/>
    </source>
</evidence>
<dbReference type="eggNOG" id="ENOG502ZFUJ">
    <property type="taxonomic scope" value="Bacteria"/>
</dbReference>
<dbReference type="RefSeq" id="WP_025066298.1">
    <property type="nucleotide sequence ID" value="NZ_CP013195.1"/>
</dbReference>
<evidence type="ECO:0008006" key="3">
    <source>
        <dbReference type="Google" id="ProtNLM"/>
    </source>
</evidence>